<feature type="domain" description="Response regulatory" evidence="2">
    <location>
        <begin position="32"/>
        <end position="143"/>
    </location>
</feature>
<dbReference type="PROSITE" id="PS50110">
    <property type="entry name" value="RESPONSE_REGULATORY"/>
    <property type="match status" value="1"/>
</dbReference>
<dbReference type="PANTHER" id="PTHR37299:SF1">
    <property type="entry name" value="STAGE 0 SPORULATION PROTEIN A HOMOLOG"/>
    <property type="match status" value="1"/>
</dbReference>
<evidence type="ECO:0000313" key="4">
    <source>
        <dbReference type="EMBL" id="SFC09232.1"/>
    </source>
</evidence>
<name>A0A1I1GD81_9FLAO</name>
<gene>
    <name evidence="4" type="ORF">SAMN04487907_102210</name>
</gene>
<protein>
    <submittedName>
        <fullName evidence="4">Two component transcriptional regulator, LytTR family</fullName>
    </submittedName>
</protein>
<dbReference type="Gene3D" id="2.40.50.1020">
    <property type="entry name" value="LytTr DNA-binding domain"/>
    <property type="match status" value="1"/>
</dbReference>
<dbReference type="EMBL" id="FOKV01000002">
    <property type="protein sequence ID" value="SFC09232.1"/>
    <property type="molecule type" value="Genomic_DNA"/>
</dbReference>
<evidence type="ECO:0000313" key="5">
    <source>
        <dbReference type="Proteomes" id="UP000199438"/>
    </source>
</evidence>
<evidence type="ECO:0000256" key="1">
    <source>
        <dbReference type="PROSITE-ProRule" id="PRU00169"/>
    </source>
</evidence>
<dbReference type="Gene3D" id="3.40.50.2300">
    <property type="match status" value="1"/>
</dbReference>
<dbReference type="PANTHER" id="PTHR37299">
    <property type="entry name" value="TRANSCRIPTIONAL REGULATOR-RELATED"/>
    <property type="match status" value="1"/>
</dbReference>
<dbReference type="STRING" id="1334022.SAMN04487907_102210"/>
<dbReference type="InterPro" id="IPR046947">
    <property type="entry name" value="LytR-like"/>
</dbReference>
<dbReference type="InterPro" id="IPR001789">
    <property type="entry name" value="Sig_transdc_resp-reg_receiver"/>
</dbReference>
<dbReference type="InterPro" id="IPR007492">
    <property type="entry name" value="LytTR_DNA-bd_dom"/>
</dbReference>
<dbReference type="PROSITE" id="PS50930">
    <property type="entry name" value="HTH_LYTTR"/>
    <property type="match status" value="1"/>
</dbReference>
<dbReference type="GO" id="GO:0003677">
    <property type="term" value="F:DNA binding"/>
    <property type="evidence" value="ECO:0007669"/>
    <property type="project" value="InterPro"/>
</dbReference>
<accession>A0A1I1GD81</accession>
<feature type="domain" description="HTH LytTR-type" evidence="3">
    <location>
        <begin position="179"/>
        <end position="259"/>
    </location>
</feature>
<dbReference type="Proteomes" id="UP000199438">
    <property type="component" value="Unassembled WGS sequence"/>
</dbReference>
<dbReference type="SUPFAM" id="SSF52172">
    <property type="entry name" value="CheY-like"/>
    <property type="match status" value="1"/>
</dbReference>
<dbReference type="Pfam" id="PF00072">
    <property type="entry name" value="Response_reg"/>
    <property type="match status" value="1"/>
</dbReference>
<evidence type="ECO:0000259" key="2">
    <source>
        <dbReference type="PROSITE" id="PS50110"/>
    </source>
</evidence>
<dbReference type="InterPro" id="IPR011006">
    <property type="entry name" value="CheY-like_superfamily"/>
</dbReference>
<organism evidence="4 5">
    <name type="scientific">Zunongwangia mangrovi</name>
    <dbReference type="NCBI Taxonomy" id="1334022"/>
    <lineage>
        <taxon>Bacteria</taxon>
        <taxon>Pseudomonadati</taxon>
        <taxon>Bacteroidota</taxon>
        <taxon>Flavobacteriia</taxon>
        <taxon>Flavobacteriales</taxon>
        <taxon>Flavobacteriaceae</taxon>
        <taxon>Zunongwangia</taxon>
    </lineage>
</organism>
<keyword evidence="5" id="KW-1185">Reference proteome</keyword>
<proteinExistence type="predicted"/>
<sequence>MKLYPILLLSNIMSNIVNCKTTKRPVEDILLKCAVVDDSSLQRLSIVKMIKDHSNLTLVAEYNNAIETKNGLLDTEIDLIFLDIEMPILSGFELLDDLPNQPQIVFVTGKTKYAYKAFDYSATDYLQKPVSKERFNSAVIKALNMYKLKTQAVLPEDEDFIFVKSNLKNRKVFLNRLKYIQALGDYVKFVTEEDNFVVLATMKSFEKELPSEKFMRTHKSYIVNLDKVERYNSKTVEIAGEKLPLSRHKKNNLIEALSSKA</sequence>
<keyword evidence="1" id="KW-0597">Phosphoprotein</keyword>
<feature type="modified residue" description="4-aspartylphosphate" evidence="1">
    <location>
        <position position="83"/>
    </location>
</feature>
<dbReference type="SMART" id="SM00850">
    <property type="entry name" value="LytTR"/>
    <property type="match status" value="1"/>
</dbReference>
<dbReference type="AlphaFoldDB" id="A0A1I1GD81"/>
<reference evidence="5" key="1">
    <citation type="submission" date="2016-10" db="EMBL/GenBank/DDBJ databases">
        <authorList>
            <person name="Varghese N."/>
            <person name="Submissions S."/>
        </authorList>
    </citation>
    <scope>NUCLEOTIDE SEQUENCE [LARGE SCALE GENOMIC DNA]</scope>
    <source>
        <strain evidence="5">DSM 24499</strain>
    </source>
</reference>
<dbReference type="GO" id="GO:0000156">
    <property type="term" value="F:phosphorelay response regulator activity"/>
    <property type="evidence" value="ECO:0007669"/>
    <property type="project" value="InterPro"/>
</dbReference>
<dbReference type="SMART" id="SM00448">
    <property type="entry name" value="REC"/>
    <property type="match status" value="1"/>
</dbReference>
<dbReference type="Pfam" id="PF04397">
    <property type="entry name" value="LytTR"/>
    <property type="match status" value="1"/>
</dbReference>
<evidence type="ECO:0000259" key="3">
    <source>
        <dbReference type="PROSITE" id="PS50930"/>
    </source>
</evidence>